<sequence length="290" mass="31707">MQDRRIHIVKRHFFELLHAQWQQKRFLCVGLDPDLTKFPPSVNNGNLTEKVLVRFFCDIVDATAGHTATYKPNLAFFERHALKGGISALWSIIRHIHKVAPDVPVICDAKRGDIGHTNEASAELIFGELGCDAVTLNPYVGRDAMEPFLKHEEKGCIFIAKTSNPGSGKFQDIHVNTWTQLWIVIARTIQRDWNKNGNCGLVIGATYPAELARARRDLEDDAFILVPGLGTQGGDLEASVASARNSDCTGGAVFNSSRGIIYASSGLDYAMAAGEAAAKMNRQLAAAMTA</sequence>
<evidence type="ECO:0000256" key="7">
    <source>
        <dbReference type="NCBIfam" id="TIGR02127"/>
    </source>
</evidence>
<evidence type="ECO:0000256" key="6">
    <source>
        <dbReference type="ARBA" id="ARBA00049157"/>
    </source>
</evidence>
<dbReference type="CDD" id="cd04725">
    <property type="entry name" value="OMP_decarboxylase_like"/>
    <property type="match status" value="1"/>
</dbReference>
<dbReference type="GO" id="GO:0006207">
    <property type="term" value="P:'de novo' pyrimidine nucleobase biosynthetic process"/>
    <property type="evidence" value="ECO:0007669"/>
    <property type="project" value="InterPro"/>
</dbReference>
<proteinExistence type="inferred from homology"/>
<evidence type="ECO:0000313" key="9">
    <source>
        <dbReference type="EMBL" id="PIZ94147.1"/>
    </source>
</evidence>
<protein>
    <recommendedName>
        <fullName evidence="7">Orotidine-5'-phosphate decarboxylase</fullName>
        <ecNumber evidence="7">4.1.1.23</ecNumber>
    </recommendedName>
</protein>
<comment type="caution">
    <text evidence="9">The sequence shown here is derived from an EMBL/GenBank/DDBJ whole genome shotgun (WGS) entry which is preliminary data.</text>
</comment>
<dbReference type="InterPro" id="IPR011995">
    <property type="entry name" value="OMPdecase_type-2"/>
</dbReference>
<dbReference type="NCBIfam" id="TIGR02127">
    <property type="entry name" value="pyrF_sub2"/>
    <property type="match status" value="1"/>
</dbReference>
<gene>
    <name evidence="9" type="primary">pyrF</name>
    <name evidence="9" type="ORF">COX82_01300</name>
</gene>
<dbReference type="InterPro" id="IPR013785">
    <property type="entry name" value="Aldolase_TIM"/>
</dbReference>
<evidence type="ECO:0000256" key="4">
    <source>
        <dbReference type="ARBA" id="ARBA00022975"/>
    </source>
</evidence>
<evidence type="ECO:0000256" key="3">
    <source>
        <dbReference type="ARBA" id="ARBA00022793"/>
    </source>
</evidence>
<dbReference type="Gene3D" id="3.20.20.70">
    <property type="entry name" value="Aldolase class I"/>
    <property type="match status" value="1"/>
</dbReference>
<keyword evidence="4" id="KW-0665">Pyrimidine biosynthesis</keyword>
<dbReference type="SUPFAM" id="SSF51366">
    <property type="entry name" value="Ribulose-phoshate binding barrel"/>
    <property type="match status" value="1"/>
</dbReference>
<evidence type="ECO:0000313" key="10">
    <source>
        <dbReference type="Proteomes" id="UP000228750"/>
    </source>
</evidence>
<organism evidence="9 10">
    <name type="scientific">Candidatus Magasanikbacteria bacterium CG_4_10_14_0_2_um_filter_41_10</name>
    <dbReference type="NCBI Taxonomy" id="1974638"/>
    <lineage>
        <taxon>Bacteria</taxon>
        <taxon>Candidatus Magasanikiibacteriota</taxon>
    </lineage>
</organism>
<dbReference type="PANTHER" id="PTHR43375">
    <property type="entry name" value="OROTIDINE 5'-PHOSPHATE DECARBOXYLASE"/>
    <property type="match status" value="1"/>
</dbReference>
<evidence type="ECO:0000259" key="8">
    <source>
        <dbReference type="SMART" id="SM00934"/>
    </source>
</evidence>
<comment type="similarity">
    <text evidence="2">Belongs to the OMP decarboxylase family. Type 2 subfamily.</text>
</comment>
<dbReference type="InterPro" id="IPR011060">
    <property type="entry name" value="RibuloseP-bd_barrel"/>
</dbReference>
<reference evidence="10" key="1">
    <citation type="submission" date="2017-09" db="EMBL/GenBank/DDBJ databases">
        <title>Depth-based differentiation of microbial function through sediment-hosted aquifers and enrichment of novel symbionts in the deep terrestrial subsurface.</title>
        <authorList>
            <person name="Probst A.J."/>
            <person name="Ladd B."/>
            <person name="Jarett J.K."/>
            <person name="Geller-Mcgrath D.E."/>
            <person name="Sieber C.M.K."/>
            <person name="Emerson J.B."/>
            <person name="Anantharaman K."/>
            <person name="Thomas B.C."/>
            <person name="Malmstrom R."/>
            <person name="Stieglmeier M."/>
            <person name="Klingl A."/>
            <person name="Woyke T."/>
            <person name="Ryan C.M."/>
            <person name="Banfield J.F."/>
        </authorList>
    </citation>
    <scope>NUCLEOTIDE SEQUENCE [LARGE SCALE GENOMIC DNA]</scope>
</reference>
<evidence type="ECO:0000256" key="2">
    <source>
        <dbReference type="ARBA" id="ARBA00008847"/>
    </source>
</evidence>
<dbReference type="EMBL" id="PFPJ01000022">
    <property type="protein sequence ID" value="PIZ94147.1"/>
    <property type="molecule type" value="Genomic_DNA"/>
</dbReference>
<keyword evidence="3" id="KW-0210">Decarboxylase</keyword>
<comment type="catalytic activity">
    <reaction evidence="6">
        <text>orotidine 5'-phosphate + H(+) = UMP + CO2</text>
        <dbReference type="Rhea" id="RHEA:11596"/>
        <dbReference type="ChEBI" id="CHEBI:15378"/>
        <dbReference type="ChEBI" id="CHEBI:16526"/>
        <dbReference type="ChEBI" id="CHEBI:57538"/>
        <dbReference type="ChEBI" id="CHEBI:57865"/>
        <dbReference type="EC" id="4.1.1.23"/>
    </reaction>
</comment>
<dbReference type="AlphaFoldDB" id="A0A2M7V675"/>
<dbReference type="Pfam" id="PF00215">
    <property type="entry name" value="OMPdecase"/>
    <property type="match status" value="1"/>
</dbReference>
<dbReference type="GO" id="GO:0004590">
    <property type="term" value="F:orotidine-5'-phosphate decarboxylase activity"/>
    <property type="evidence" value="ECO:0007669"/>
    <property type="project" value="UniProtKB-UniRule"/>
</dbReference>
<accession>A0A2M7V675</accession>
<name>A0A2M7V675_9BACT</name>
<dbReference type="GO" id="GO:0044205">
    <property type="term" value="P:'de novo' UMP biosynthetic process"/>
    <property type="evidence" value="ECO:0007669"/>
    <property type="project" value="UniProtKB-UniPathway"/>
</dbReference>
<dbReference type="InterPro" id="IPR001754">
    <property type="entry name" value="OMPdeCOase_dom"/>
</dbReference>
<dbReference type="Proteomes" id="UP000228750">
    <property type="component" value="Unassembled WGS sequence"/>
</dbReference>
<comment type="pathway">
    <text evidence="1">Pyrimidine metabolism; UMP biosynthesis via de novo pathway; UMP from orotate: step 2/2.</text>
</comment>
<keyword evidence="5" id="KW-0456">Lyase</keyword>
<dbReference type="UniPathway" id="UPA00070">
    <property type="reaction ID" value="UER00120"/>
</dbReference>
<evidence type="ECO:0000256" key="5">
    <source>
        <dbReference type="ARBA" id="ARBA00023239"/>
    </source>
</evidence>
<dbReference type="EC" id="4.1.1.23" evidence="7"/>
<dbReference type="SMART" id="SM00934">
    <property type="entry name" value="OMPdecase"/>
    <property type="match status" value="1"/>
</dbReference>
<dbReference type="PANTHER" id="PTHR43375:SF1">
    <property type="entry name" value="OROTIDINE 5'-PHOSPHATE DECARBOXYLASE"/>
    <property type="match status" value="1"/>
</dbReference>
<feature type="domain" description="Orotidine 5'-phosphate decarboxylase" evidence="8">
    <location>
        <begin position="26"/>
        <end position="273"/>
    </location>
</feature>
<evidence type="ECO:0000256" key="1">
    <source>
        <dbReference type="ARBA" id="ARBA00004861"/>
    </source>
</evidence>